<name>A0A6J6E5C1_9ZZZZ</name>
<dbReference type="EMBL" id="CAEZTG010000088">
    <property type="protein sequence ID" value="CAB4568618.1"/>
    <property type="molecule type" value="Genomic_DNA"/>
</dbReference>
<protein>
    <submittedName>
        <fullName evidence="1">Unannotated protein</fullName>
    </submittedName>
</protein>
<dbReference type="AlphaFoldDB" id="A0A6J6E5C1"/>
<proteinExistence type="predicted"/>
<accession>A0A6J6E5C1</accession>
<evidence type="ECO:0000313" key="1">
    <source>
        <dbReference type="EMBL" id="CAB4568618.1"/>
    </source>
</evidence>
<sequence length="72" mass="7667">MVHVTLTSDIAKRVDHLLHAGHAERGDVENLGLATLEQTGTMNGRKDADLGRKGTNVLGSTTIDTSTFVHNA</sequence>
<organism evidence="1">
    <name type="scientific">freshwater metagenome</name>
    <dbReference type="NCBI Taxonomy" id="449393"/>
    <lineage>
        <taxon>unclassified sequences</taxon>
        <taxon>metagenomes</taxon>
        <taxon>ecological metagenomes</taxon>
    </lineage>
</organism>
<reference evidence="1" key="1">
    <citation type="submission" date="2020-05" db="EMBL/GenBank/DDBJ databases">
        <authorList>
            <person name="Chiriac C."/>
            <person name="Salcher M."/>
            <person name="Ghai R."/>
            <person name="Kavagutti S V."/>
        </authorList>
    </citation>
    <scope>NUCLEOTIDE SEQUENCE</scope>
</reference>
<gene>
    <name evidence="1" type="ORF">UFOPK1603_01023</name>
</gene>